<comment type="pathway">
    <text evidence="1">tRNA modification; 5-methoxycarbonylmethyl-2-thiouridine-tRNA biosynthesis.</text>
</comment>
<evidence type="ECO:0000256" key="2">
    <source>
        <dbReference type="ARBA" id="ARBA00008837"/>
    </source>
</evidence>
<dbReference type="Proteomes" id="UP001360560">
    <property type="component" value="Unassembled WGS sequence"/>
</dbReference>
<keyword evidence="4" id="KW-1185">Reference proteome</keyword>
<accession>A0AAV5QT55</accession>
<dbReference type="GeneID" id="90075889"/>
<dbReference type="GO" id="GO:0033588">
    <property type="term" value="C:elongator holoenzyme complex"/>
    <property type="evidence" value="ECO:0007669"/>
    <property type="project" value="InterPro"/>
</dbReference>
<organism evidence="3 4">
    <name type="scientific">Saccharomycopsis crataegensis</name>
    <dbReference type="NCBI Taxonomy" id="43959"/>
    <lineage>
        <taxon>Eukaryota</taxon>
        <taxon>Fungi</taxon>
        <taxon>Dikarya</taxon>
        <taxon>Ascomycota</taxon>
        <taxon>Saccharomycotina</taxon>
        <taxon>Saccharomycetes</taxon>
        <taxon>Saccharomycopsidaceae</taxon>
        <taxon>Saccharomycopsis</taxon>
    </lineage>
</organism>
<dbReference type="InterPro" id="IPR027417">
    <property type="entry name" value="P-loop_NTPase"/>
</dbReference>
<dbReference type="PANTHER" id="PTHR16184">
    <property type="entry name" value="ELONGATOR COMPLEX PROTEIN 6"/>
    <property type="match status" value="1"/>
</dbReference>
<dbReference type="CDD" id="cd19495">
    <property type="entry name" value="Elp6"/>
    <property type="match status" value="1"/>
</dbReference>
<dbReference type="PANTHER" id="PTHR16184:SF6">
    <property type="entry name" value="ELONGATOR COMPLEX PROTEIN 6"/>
    <property type="match status" value="1"/>
</dbReference>
<name>A0AAV5QT55_9ASCO</name>
<dbReference type="RefSeq" id="XP_064854910.1">
    <property type="nucleotide sequence ID" value="XM_064998838.1"/>
</dbReference>
<evidence type="ECO:0000313" key="3">
    <source>
        <dbReference type="EMBL" id="GMM37914.1"/>
    </source>
</evidence>
<dbReference type="InterPro" id="IPR018627">
    <property type="entry name" value="ELP6"/>
</dbReference>
<evidence type="ECO:0000313" key="4">
    <source>
        <dbReference type="Proteomes" id="UP001360560"/>
    </source>
</evidence>
<sequence length="291" mass="33545">MGTRQKQDLTIFNDNSVICPQLLDSKIFHPFTGLITSVEGTSPIWLINTLIEELLFGKCRLNSSVSSHHHNTSLSKKLDRQVTYISLSNNLSYYSYYFKKLTSIDLTTQQDRFQFINCFDDLFTKILKDGDISEESVVKNLFETHILKNIAPSNNRIIFIDGLEFLVSASNVKPITMVKFLHNLQKSCQGLFLISSVDEELIDFAENNDRLIEHRITQFYSYMIHKSNFVVNARPLSTGRADDISGNLRISKGMVGLDWLLKHPQPNNLQVLEKEYLFLVKKDFTVDLFYK</sequence>
<dbReference type="Gene3D" id="3.40.50.300">
    <property type="entry name" value="P-loop containing nucleotide triphosphate hydrolases"/>
    <property type="match status" value="1"/>
</dbReference>
<protein>
    <submittedName>
        <fullName evidence="3">Elongator subunit</fullName>
    </submittedName>
</protein>
<dbReference type="AlphaFoldDB" id="A0AAV5QT55"/>
<comment type="caution">
    <text evidence="3">The sequence shown here is derived from an EMBL/GenBank/DDBJ whole genome shotgun (WGS) entry which is preliminary data.</text>
</comment>
<dbReference type="GO" id="GO:0002098">
    <property type="term" value="P:tRNA wobble uridine modification"/>
    <property type="evidence" value="ECO:0007669"/>
    <property type="project" value="InterPro"/>
</dbReference>
<reference evidence="3 4" key="1">
    <citation type="journal article" date="2023" name="Elife">
        <title>Identification of key yeast species and microbe-microbe interactions impacting larval growth of Drosophila in the wild.</title>
        <authorList>
            <person name="Mure A."/>
            <person name="Sugiura Y."/>
            <person name="Maeda R."/>
            <person name="Honda K."/>
            <person name="Sakurai N."/>
            <person name="Takahashi Y."/>
            <person name="Watada M."/>
            <person name="Katoh T."/>
            <person name="Gotoh A."/>
            <person name="Gotoh Y."/>
            <person name="Taniguchi I."/>
            <person name="Nakamura K."/>
            <person name="Hayashi T."/>
            <person name="Katayama T."/>
            <person name="Uemura T."/>
            <person name="Hattori Y."/>
        </authorList>
    </citation>
    <scope>NUCLEOTIDE SEQUENCE [LARGE SCALE GENOMIC DNA]</scope>
    <source>
        <strain evidence="3 4">SC-9</strain>
    </source>
</reference>
<comment type="similarity">
    <text evidence="2">Belongs to the ELP6 family.</text>
</comment>
<proteinExistence type="inferred from homology"/>
<gene>
    <name evidence="3" type="ORF">DASC09_052390</name>
</gene>
<evidence type="ECO:0000256" key="1">
    <source>
        <dbReference type="ARBA" id="ARBA00005043"/>
    </source>
</evidence>
<dbReference type="EMBL" id="BTFZ01000013">
    <property type="protein sequence ID" value="GMM37914.1"/>
    <property type="molecule type" value="Genomic_DNA"/>
</dbReference>